<dbReference type="EC" id="2.7.13.3" evidence="4"/>
<reference evidence="16" key="1">
    <citation type="submission" date="2022-12" db="EMBL/GenBank/DDBJ databases">
        <title>Polyphasic identification of a Novel Hot-Spring Cyanobacterium Ocullathermofonsia sinensis gen nov. sp. nov. and Genomic Insights on its Adaptations to the Thermal Habitat.</title>
        <authorList>
            <person name="Daroch M."/>
            <person name="Tang J."/>
            <person name="Jiang Y."/>
        </authorList>
    </citation>
    <scope>NUCLEOTIDE SEQUENCE</scope>
    <source>
        <strain evidence="16">PKUAC-SCTA174</strain>
    </source>
</reference>
<dbReference type="PROSITE" id="PS50109">
    <property type="entry name" value="HIS_KIN"/>
    <property type="match status" value="1"/>
</dbReference>
<dbReference type="InterPro" id="IPR003661">
    <property type="entry name" value="HisK_dim/P_dom"/>
</dbReference>
<dbReference type="InterPro" id="IPR001789">
    <property type="entry name" value="Sig_transdc_resp-reg_receiver"/>
</dbReference>
<dbReference type="SMART" id="SM00387">
    <property type="entry name" value="HATPase_c"/>
    <property type="match status" value="1"/>
</dbReference>
<proteinExistence type="inferred from homology"/>
<dbReference type="CDD" id="cd00082">
    <property type="entry name" value="HisKA"/>
    <property type="match status" value="1"/>
</dbReference>
<dbReference type="CDD" id="cd17546">
    <property type="entry name" value="REC_hyHK_CKI1_RcsC-like"/>
    <property type="match status" value="1"/>
</dbReference>
<dbReference type="PROSITE" id="PS50885">
    <property type="entry name" value="HAMP"/>
    <property type="match status" value="1"/>
</dbReference>
<feature type="transmembrane region" description="Helical" evidence="12">
    <location>
        <begin position="25"/>
        <end position="45"/>
    </location>
</feature>
<feature type="transmembrane region" description="Helical" evidence="12">
    <location>
        <begin position="198"/>
        <end position="220"/>
    </location>
</feature>
<evidence type="ECO:0000256" key="10">
    <source>
        <dbReference type="PROSITE-ProRule" id="PRU00169"/>
    </source>
</evidence>
<dbReference type="Gene3D" id="3.30.565.10">
    <property type="entry name" value="Histidine kinase-like ATPase, C-terminal domain"/>
    <property type="match status" value="1"/>
</dbReference>
<dbReference type="InterPro" id="IPR003594">
    <property type="entry name" value="HATPase_dom"/>
</dbReference>
<dbReference type="SMART" id="SM00448">
    <property type="entry name" value="REC"/>
    <property type="match status" value="3"/>
</dbReference>
<evidence type="ECO:0000259" key="15">
    <source>
        <dbReference type="PROSITE" id="PS50885"/>
    </source>
</evidence>
<evidence type="ECO:0000256" key="8">
    <source>
        <dbReference type="ARBA" id="ARBA00023012"/>
    </source>
</evidence>
<dbReference type="SUPFAM" id="SSF52172">
    <property type="entry name" value="CheY-like"/>
    <property type="match status" value="3"/>
</dbReference>
<dbReference type="InterPro" id="IPR007891">
    <property type="entry name" value="CHASE3"/>
</dbReference>
<dbReference type="KEGG" id="tsin:OXH18_03825"/>
<sequence>MNPALNGALTFVLLMLRRLKIGSKIGLSVALGVLLFSALGLLFYTSALQLVNRSRWETHTYEVLSKLESLLVTVINAETGQRGYLLTEDERFLEPYTTAVEVVDEQIRDLRPLVQDNPEQQARLNDLESVIKRRLGILQDAIEIRNTTDSVDSLAPLLEQGRQAMASVRQIVQEMGAEEQRLLQERSQATNASSRRMVYALTIGIPLYAILLSLIGLVLARNISNPLRKLSAATERVAAGDLSVRLPVPNRHDEVGQLAQAFDQMLINLRETTQKNQEQDWLKTNLNHFVQLLQGQRNLDTAARSILSQLAPLVNAQQGLFYLMMEDADQPAYLKLLSTYAYQERKHLANRFQIGEGLVGQCALEKQRILLTQVPADYIKISSGLGEATPLNLVVLPAVFEDQVVAVIELASLYVFDRIHLQFLDQLADSIAILFNSISATMRTEELLKQSQGFTEELQVQQEELTESYQRLEEQTRSLQRSEELLRQQQEELRQSNEELQQLNEELEEKSELLTLRNREVEQKNLALEQARQDIELKVEQLALSSKYKSEFLANMSHELRTPLNSLLILARLLSENNEGNLTDKQVEYARTVYEAGTDLLSLINDVLDLAKIDSGTMIIEPSKTSLPDLCAQLERTFREVANARHLDFHLHLDSHLPSTLYVDSKRLQQVLKNLLANAFKFTEQGQVQLRVYPARDGWSPDRDSLQSADRVIAFAVQDTGIGIAPHQHEVIFEAFQQGDGTTSRKYDGTGLGLSISRKIAHLLGGEIRLESEVGKGSTFTLYLPQSNLPQPLATVSPVPSEAPALPPQPIHPTTALQETAEIPDDRHSITANDQILLIIEDDLKFAQVLLDLARQQGFKGIVTTRGSHGLALAKAFNPDAIMLDVRLPDYDGWMVLDQLKHNPTLRHIPVHIMSVEEGRQRSLQLGAIAHLQKPISREELTQTLMGLRDFVERPVKNLLIVEDDERQRRSIVELIGNGDVQSTAVGSGAEALAALKSDRFDCMVLDLGLPDVDGFALIEQIKQQADLAYLPIIIYTGRQLTASEETRLRQLSDTIIVKDVQSPERLLDETALFLHRIQANLPDSQRQMLQQSQQQDPILVGKTVLIVDDDVRNIFALTSLLEQYQMHVRYAENGRDGISLLQANPDIDLVLMDIMMPEMDGYEAISAIRQMEELKSLPIVALTAKAMQGDREKCLDVGASDYITKPVDTEQLLSLLRVWLYH</sequence>
<evidence type="ECO:0000256" key="5">
    <source>
        <dbReference type="ARBA" id="ARBA00022553"/>
    </source>
</evidence>
<evidence type="ECO:0000259" key="14">
    <source>
        <dbReference type="PROSITE" id="PS50110"/>
    </source>
</evidence>
<dbReference type="AlphaFoldDB" id="A0A9E8ZH72"/>
<dbReference type="GO" id="GO:0016020">
    <property type="term" value="C:membrane"/>
    <property type="evidence" value="ECO:0007669"/>
    <property type="project" value="UniProtKB-SubCell"/>
</dbReference>
<dbReference type="InterPro" id="IPR003018">
    <property type="entry name" value="GAF"/>
</dbReference>
<gene>
    <name evidence="16" type="ORF">OXH18_03825</name>
</gene>
<dbReference type="InterPro" id="IPR003660">
    <property type="entry name" value="HAMP_dom"/>
</dbReference>
<keyword evidence="7" id="KW-0418">Kinase</keyword>
<dbReference type="CDD" id="cd00156">
    <property type="entry name" value="REC"/>
    <property type="match status" value="1"/>
</dbReference>
<keyword evidence="6" id="KW-0808">Transferase</keyword>
<dbReference type="InterPro" id="IPR036890">
    <property type="entry name" value="HATPase_C_sf"/>
</dbReference>
<dbReference type="InterPro" id="IPR011006">
    <property type="entry name" value="CheY-like_superfamily"/>
</dbReference>
<dbReference type="PRINTS" id="PR00344">
    <property type="entry name" value="BCTRLSENSOR"/>
</dbReference>
<dbReference type="InterPro" id="IPR036097">
    <property type="entry name" value="HisK_dim/P_sf"/>
</dbReference>
<dbReference type="SMART" id="SM00388">
    <property type="entry name" value="HisKA"/>
    <property type="match status" value="1"/>
</dbReference>
<dbReference type="Proteomes" id="UP001163152">
    <property type="component" value="Chromosome"/>
</dbReference>
<dbReference type="Pfam" id="PF13185">
    <property type="entry name" value="GAF_2"/>
    <property type="match status" value="1"/>
</dbReference>
<feature type="domain" description="Response regulatory" evidence="14">
    <location>
        <begin position="958"/>
        <end position="1074"/>
    </location>
</feature>
<dbReference type="Pfam" id="PF00672">
    <property type="entry name" value="HAMP"/>
    <property type="match status" value="1"/>
</dbReference>
<feature type="modified residue" description="4-aspartylphosphate" evidence="10">
    <location>
        <position position="1154"/>
    </location>
</feature>
<keyword evidence="12" id="KW-0472">Membrane</keyword>
<comment type="subcellular location">
    <subcellularLocation>
        <location evidence="2">Membrane</location>
    </subcellularLocation>
</comment>
<dbReference type="SUPFAM" id="SSF47384">
    <property type="entry name" value="Homodimeric domain of signal transducing histidine kinase"/>
    <property type="match status" value="1"/>
</dbReference>
<dbReference type="RefSeq" id="WP_268611093.1">
    <property type="nucleotide sequence ID" value="NZ_CP113797.1"/>
</dbReference>
<evidence type="ECO:0000256" key="4">
    <source>
        <dbReference type="ARBA" id="ARBA00012438"/>
    </source>
</evidence>
<dbReference type="Pfam" id="PF02518">
    <property type="entry name" value="HATPase_c"/>
    <property type="match status" value="1"/>
</dbReference>
<keyword evidence="17" id="KW-1185">Reference proteome</keyword>
<dbReference type="EMBL" id="CP113797">
    <property type="protein sequence ID" value="WAL61140.1"/>
    <property type="molecule type" value="Genomic_DNA"/>
</dbReference>
<dbReference type="SUPFAM" id="SSF158472">
    <property type="entry name" value="HAMP domain-like"/>
    <property type="match status" value="1"/>
</dbReference>
<dbReference type="SUPFAM" id="SSF55874">
    <property type="entry name" value="ATPase domain of HSP90 chaperone/DNA topoisomerase II/histidine kinase"/>
    <property type="match status" value="1"/>
</dbReference>
<evidence type="ECO:0000313" key="17">
    <source>
        <dbReference type="Proteomes" id="UP001163152"/>
    </source>
</evidence>
<evidence type="ECO:0000256" key="7">
    <source>
        <dbReference type="ARBA" id="ARBA00022777"/>
    </source>
</evidence>
<comment type="catalytic activity">
    <reaction evidence="1">
        <text>ATP + protein L-histidine = ADP + protein N-phospho-L-histidine.</text>
        <dbReference type="EC" id="2.7.13.3"/>
    </reaction>
</comment>
<name>A0A9E8ZH72_9CYAN</name>
<dbReference type="Gene3D" id="3.40.50.2300">
    <property type="match status" value="3"/>
</dbReference>
<dbReference type="GO" id="GO:0000155">
    <property type="term" value="F:phosphorelay sensor kinase activity"/>
    <property type="evidence" value="ECO:0007669"/>
    <property type="project" value="InterPro"/>
</dbReference>
<feature type="modified residue" description="4-aspartylphosphate" evidence="10">
    <location>
        <position position="1007"/>
    </location>
</feature>
<evidence type="ECO:0000259" key="13">
    <source>
        <dbReference type="PROSITE" id="PS50109"/>
    </source>
</evidence>
<dbReference type="PANTHER" id="PTHR45339:SF1">
    <property type="entry name" value="HYBRID SIGNAL TRANSDUCTION HISTIDINE KINASE J"/>
    <property type="match status" value="1"/>
</dbReference>
<dbReference type="Gene3D" id="1.10.287.130">
    <property type="match status" value="1"/>
</dbReference>
<protein>
    <recommendedName>
        <fullName evidence="9">Circadian input-output histidine kinase CikA</fullName>
        <ecNumber evidence="4">2.7.13.3</ecNumber>
    </recommendedName>
</protein>
<keyword evidence="8" id="KW-0902">Two-component regulatory system</keyword>
<dbReference type="CDD" id="cd06225">
    <property type="entry name" value="HAMP"/>
    <property type="match status" value="1"/>
</dbReference>
<evidence type="ECO:0000256" key="2">
    <source>
        <dbReference type="ARBA" id="ARBA00004370"/>
    </source>
</evidence>
<dbReference type="SMART" id="SM00304">
    <property type="entry name" value="HAMP"/>
    <property type="match status" value="1"/>
</dbReference>
<evidence type="ECO:0000256" key="12">
    <source>
        <dbReference type="SAM" id="Phobius"/>
    </source>
</evidence>
<comment type="similarity">
    <text evidence="3">In the N-terminal section; belongs to the phytochrome family.</text>
</comment>
<dbReference type="CDD" id="cd19410">
    <property type="entry name" value="HK9-like_sensor"/>
    <property type="match status" value="1"/>
</dbReference>
<evidence type="ECO:0000256" key="9">
    <source>
        <dbReference type="ARBA" id="ARBA00074306"/>
    </source>
</evidence>
<dbReference type="PANTHER" id="PTHR45339">
    <property type="entry name" value="HYBRID SIGNAL TRANSDUCTION HISTIDINE KINASE J"/>
    <property type="match status" value="1"/>
</dbReference>
<evidence type="ECO:0000256" key="3">
    <source>
        <dbReference type="ARBA" id="ARBA00006402"/>
    </source>
</evidence>
<dbReference type="Pfam" id="PF05227">
    <property type="entry name" value="CHASE3"/>
    <property type="match status" value="1"/>
</dbReference>
<keyword evidence="11" id="KW-0175">Coiled coil</keyword>
<feature type="modified residue" description="4-aspartylphosphate" evidence="10">
    <location>
        <position position="885"/>
    </location>
</feature>
<dbReference type="Pfam" id="PF00072">
    <property type="entry name" value="Response_reg"/>
    <property type="match status" value="3"/>
</dbReference>
<dbReference type="PROSITE" id="PS50110">
    <property type="entry name" value="RESPONSE_REGULATORY"/>
    <property type="match status" value="3"/>
</dbReference>
<evidence type="ECO:0000313" key="16">
    <source>
        <dbReference type="EMBL" id="WAL61140.1"/>
    </source>
</evidence>
<evidence type="ECO:0000256" key="11">
    <source>
        <dbReference type="SAM" id="Coils"/>
    </source>
</evidence>
<feature type="domain" description="Histidine kinase" evidence="13">
    <location>
        <begin position="555"/>
        <end position="788"/>
    </location>
</feature>
<feature type="domain" description="Response regulatory" evidence="14">
    <location>
        <begin position="1104"/>
        <end position="1221"/>
    </location>
</feature>
<dbReference type="Gene3D" id="6.10.340.10">
    <property type="match status" value="1"/>
</dbReference>
<dbReference type="SUPFAM" id="SSF55781">
    <property type="entry name" value="GAF domain-like"/>
    <property type="match status" value="1"/>
</dbReference>
<dbReference type="InterPro" id="IPR004358">
    <property type="entry name" value="Sig_transdc_His_kin-like_C"/>
</dbReference>
<evidence type="ECO:0000256" key="6">
    <source>
        <dbReference type="ARBA" id="ARBA00022679"/>
    </source>
</evidence>
<dbReference type="InterPro" id="IPR005467">
    <property type="entry name" value="His_kinase_dom"/>
</dbReference>
<dbReference type="Pfam" id="PF00512">
    <property type="entry name" value="HisKA"/>
    <property type="match status" value="1"/>
</dbReference>
<dbReference type="InterPro" id="IPR029016">
    <property type="entry name" value="GAF-like_dom_sf"/>
</dbReference>
<evidence type="ECO:0000256" key="1">
    <source>
        <dbReference type="ARBA" id="ARBA00000085"/>
    </source>
</evidence>
<dbReference type="CDD" id="cd16922">
    <property type="entry name" value="HATPase_EvgS-ArcB-TorS-like"/>
    <property type="match status" value="1"/>
</dbReference>
<feature type="coiled-coil region" evidence="11">
    <location>
        <begin position="455"/>
        <end position="541"/>
    </location>
</feature>
<dbReference type="FunFam" id="3.30.565.10:FF:000010">
    <property type="entry name" value="Sensor histidine kinase RcsC"/>
    <property type="match status" value="1"/>
</dbReference>
<dbReference type="Gene3D" id="3.30.450.40">
    <property type="match status" value="1"/>
</dbReference>
<organism evidence="16 17">
    <name type="scientific">Thermocoleostomius sinensis A174</name>
    <dbReference type="NCBI Taxonomy" id="2016057"/>
    <lineage>
        <taxon>Bacteria</taxon>
        <taxon>Bacillati</taxon>
        <taxon>Cyanobacteriota</taxon>
        <taxon>Cyanophyceae</taxon>
        <taxon>Oculatellales</taxon>
        <taxon>Oculatellaceae</taxon>
        <taxon>Thermocoleostomius</taxon>
    </lineage>
</organism>
<feature type="domain" description="HAMP" evidence="15">
    <location>
        <begin position="221"/>
        <end position="274"/>
    </location>
</feature>
<keyword evidence="5 10" id="KW-0597">Phosphoprotein</keyword>
<feature type="domain" description="Response regulatory" evidence="14">
    <location>
        <begin position="836"/>
        <end position="949"/>
    </location>
</feature>
<keyword evidence="12" id="KW-1133">Transmembrane helix</keyword>
<keyword evidence="12" id="KW-0812">Transmembrane</keyword>
<accession>A0A9E8ZH72</accession>